<dbReference type="Proteomes" id="UP001057402">
    <property type="component" value="Chromosome 12"/>
</dbReference>
<reference evidence="2" key="1">
    <citation type="journal article" date="2023" name="Front. Plant Sci.">
        <title>Chromosomal-level genome assembly of Melastoma candidum provides insights into trichome evolution.</title>
        <authorList>
            <person name="Zhong Y."/>
            <person name="Wu W."/>
            <person name="Sun C."/>
            <person name="Zou P."/>
            <person name="Liu Y."/>
            <person name="Dai S."/>
            <person name="Zhou R."/>
        </authorList>
    </citation>
    <scope>NUCLEOTIDE SEQUENCE [LARGE SCALE GENOMIC DNA]</scope>
</reference>
<name>A0ACB9L1E0_9MYRT</name>
<sequence length="94" mass="10092">MHLTKSFGGLQKLADEFIHCHRDYQLVAAQVDGSTLSAEAVATSQTSGVAVSDVKDRRTTSHGKAARPSRCTSTIFLTDNHNTITDSLPSLCIC</sequence>
<comment type="caution">
    <text evidence="1">The sequence shown here is derived from an EMBL/GenBank/DDBJ whole genome shotgun (WGS) entry which is preliminary data.</text>
</comment>
<protein>
    <submittedName>
        <fullName evidence="1">Uncharacterized protein</fullName>
    </submittedName>
</protein>
<evidence type="ECO:0000313" key="1">
    <source>
        <dbReference type="EMBL" id="KAI4303360.1"/>
    </source>
</evidence>
<evidence type="ECO:0000313" key="2">
    <source>
        <dbReference type="Proteomes" id="UP001057402"/>
    </source>
</evidence>
<keyword evidence="2" id="KW-1185">Reference proteome</keyword>
<organism evidence="1 2">
    <name type="scientific">Melastoma candidum</name>
    <dbReference type="NCBI Taxonomy" id="119954"/>
    <lineage>
        <taxon>Eukaryota</taxon>
        <taxon>Viridiplantae</taxon>
        <taxon>Streptophyta</taxon>
        <taxon>Embryophyta</taxon>
        <taxon>Tracheophyta</taxon>
        <taxon>Spermatophyta</taxon>
        <taxon>Magnoliopsida</taxon>
        <taxon>eudicotyledons</taxon>
        <taxon>Gunneridae</taxon>
        <taxon>Pentapetalae</taxon>
        <taxon>rosids</taxon>
        <taxon>malvids</taxon>
        <taxon>Myrtales</taxon>
        <taxon>Melastomataceae</taxon>
        <taxon>Melastomatoideae</taxon>
        <taxon>Melastomateae</taxon>
        <taxon>Melastoma</taxon>
    </lineage>
</organism>
<proteinExistence type="predicted"/>
<gene>
    <name evidence="1" type="ORF">MLD38_039003</name>
</gene>
<accession>A0ACB9L1E0</accession>
<dbReference type="EMBL" id="CM042891">
    <property type="protein sequence ID" value="KAI4303360.1"/>
    <property type="molecule type" value="Genomic_DNA"/>
</dbReference>